<evidence type="ECO:0000313" key="1">
    <source>
        <dbReference type="EMBL" id="MDO5970516.1"/>
    </source>
</evidence>
<accession>A0ABT8WBN1</accession>
<organism evidence="1 2">
    <name type="scientific">Flavivirga aquimarina</name>
    <dbReference type="NCBI Taxonomy" id="2027862"/>
    <lineage>
        <taxon>Bacteria</taxon>
        <taxon>Pseudomonadati</taxon>
        <taxon>Bacteroidota</taxon>
        <taxon>Flavobacteriia</taxon>
        <taxon>Flavobacteriales</taxon>
        <taxon>Flavobacteriaceae</taxon>
        <taxon>Flavivirga</taxon>
    </lineage>
</organism>
<dbReference type="EMBL" id="JAUOEK010000120">
    <property type="protein sequence ID" value="MDO5970516.1"/>
    <property type="molecule type" value="Genomic_DNA"/>
</dbReference>
<evidence type="ECO:0000313" key="2">
    <source>
        <dbReference type="Proteomes" id="UP001176883"/>
    </source>
</evidence>
<dbReference type="Proteomes" id="UP001176883">
    <property type="component" value="Unassembled WGS sequence"/>
</dbReference>
<reference evidence="1" key="1">
    <citation type="submission" date="2023-07" db="EMBL/GenBank/DDBJ databases">
        <title>Two novel species in the genus Flavivirga.</title>
        <authorList>
            <person name="Kwon K."/>
        </authorList>
    </citation>
    <scope>NUCLEOTIDE SEQUENCE</scope>
    <source>
        <strain evidence="1">KCTC 52353</strain>
    </source>
</reference>
<keyword evidence="2" id="KW-1185">Reference proteome</keyword>
<gene>
    <name evidence="1" type="ORF">Q4Q35_11930</name>
</gene>
<comment type="caution">
    <text evidence="1">The sequence shown here is derived from an EMBL/GenBank/DDBJ whole genome shotgun (WGS) entry which is preliminary data.</text>
</comment>
<protein>
    <recommendedName>
        <fullName evidence="3">YkuD domain-containing protein</fullName>
    </recommendedName>
</protein>
<sequence>MKFTIAKIQEALDKKSYQFFDTRLNIIGVRSSQTKANVFDDWLYIIYPENTGKMIANEFQITTDPGTYWLENPLSVDGTAILVPGQYIDSHTLGLHRKKYEAIVQQKPLKVWRDNNKDNIIDTNGKTYEGIYGINIHSSNPKTESSIVEKWSAGCQVFKKVADFNLFMDVCKKSEQKSFTYTLLEESDF</sequence>
<proteinExistence type="predicted"/>
<dbReference type="RefSeq" id="WP_303278204.1">
    <property type="nucleotide sequence ID" value="NZ_JAUOEK010000120.1"/>
</dbReference>
<evidence type="ECO:0008006" key="3">
    <source>
        <dbReference type="Google" id="ProtNLM"/>
    </source>
</evidence>
<name>A0ABT8WBN1_9FLAO</name>